<proteinExistence type="predicted"/>
<dbReference type="Proteomes" id="UP000003244">
    <property type="component" value="Unassembled WGS sequence"/>
</dbReference>
<dbReference type="GeneID" id="84801620"/>
<dbReference type="RefSeq" id="WP_007788018.1">
    <property type="nucleotide sequence ID" value="NZ_ADGQ01000003.1"/>
</dbReference>
<evidence type="ECO:0000313" key="2">
    <source>
        <dbReference type="Proteomes" id="UP000003244"/>
    </source>
</evidence>
<evidence type="ECO:0000313" key="1">
    <source>
        <dbReference type="EMBL" id="EFM65395.1"/>
    </source>
</evidence>
<dbReference type="AlphaFoldDB" id="E0E136"/>
<gene>
    <name evidence="1" type="ORF">HMPREF0634_1448</name>
</gene>
<reference evidence="1 2" key="1">
    <citation type="submission" date="2010-08" db="EMBL/GenBank/DDBJ databases">
        <authorList>
            <person name="Harkins D.M."/>
            <person name="Madupu R."/>
            <person name="Durkin A.S."/>
            <person name="Torralba M."/>
            <person name="Methe B."/>
            <person name="Sutton G.G."/>
            <person name="Nelson K.E."/>
        </authorList>
    </citation>
    <scope>NUCLEOTIDE SEQUENCE [LARGE SCALE GENOMIC DNA]</scope>
    <source>
        <strain evidence="1 2">DSM 17678</strain>
    </source>
</reference>
<accession>E0E136</accession>
<keyword evidence="2" id="KW-1185">Reference proteome</keyword>
<comment type="caution">
    <text evidence="1">The sequence shown here is derived from an EMBL/GenBank/DDBJ whole genome shotgun (WGS) entry which is preliminary data.</text>
</comment>
<name>E0E136_9FIRM</name>
<sequence length="41" mass="4966">MEYINPQRYKGDINIIYMESNKPFGKKILSRFKLLEKDCQL</sequence>
<organism evidence="1 2">
    <name type="scientific">Peptostreptococcus stomatis DSM 17678</name>
    <dbReference type="NCBI Taxonomy" id="596315"/>
    <lineage>
        <taxon>Bacteria</taxon>
        <taxon>Bacillati</taxon>
        <taxon>Bacillota</taxon>
        <taxon>Clostridia</taxon>
        <taxon>Peptostreptococcales</taxon>
        <taxon>Peptostreptococcaceae</taxon>
        <taxon>Peptostreptococcus</taxon>
    </lineage>
</organism>
<protein>
    <submittedName>
        <fullName evidence="1">Uncharacterized protein</fullName>
    </submittedName>
</protein>
<dbReference type="EMBL" id="ADGQ01000003">
    <property type="protein sequence ID" value="EFM65395.1"/>
    <property type="molecule type" value="Genomic_DNA"/>
</dbReference>